<sequence>MRSCALRFSVQSSDWRAHIDCWPCSPCFTRSHRLPTAKR</sequence>
<organism evidence="1">
    <name type="scientific">Arundo donax</name>
    <name type="common">Giant reed</name>
    <name type="synonym">Donax arundinaceus</name>
    <dbReference type="NCBI Taxonomy" id="35708"/>
    <lineage>
        <taxon>Eukaryota</taxon>
        <taxon>Viridiplantae</taxon>
        <taxon>Streptophyta</taxon>
        <taxon>Embryophyta</taxon>
        <taxon>Tracheophyta</taxon>
        <taxon>Spermatophyta</taxon>
        <taxon>Magnoliopsida</taxon>
        <taxon>Liliopsida</taxon>
        <taxon>Poales</taxon>
        <taxon>Poaceae</taxon>
        <taxon>PACMAD clade</taxon>
        <taxon>Arundinoideae</taxon>
        <taxon>Arundineae</taxon>
        <taxon>Arundo</taxon>
    </lineage>
</organism>
<dbReference type="EMBL" id="GBRH01248749">
    <property type="protein sequence ID" value="JAD49146.1"/>
    <property type="molecule type" value="Transcribed_RNA"/>
</dbReference>
<name>A0A0A9ADG5_ARUDO</name>
<proteinExistence type="predicted"/>
<reference evidence="1" key="1">
    <citation type="submission" date="2014-09" db="EMBL/GenBank/DDBJ databases">
        <authorList>
            <person name="Magalhaes I.L.F."/>
            <person name="Oliveira U."/>
            <person name="Santos F.R."/>
            <person name="Vidigal T.H.D.A."/>
            <person name="Brescovit A.D."/>
            <person name="Santos A.J."/>
        </authorList>
    </citation>
    <scope>NUCLEOTIDE SEQUENCE</scope>
    <source>
        <tissue evidence="1">Shoot tissue taken approximately 20 cm above the soil surface</tissue>
    </source>
</reference>
<protein>
    <submittedName>
        <fullName evidence="1">Uncharacterized protein</fullName>
    </submittedName>
</protein>
<accession>A0A0A9ADG5</accession>
<evidence type="ECO:0000313" key="1">
    <source>
        <dbReference type="EMBL" id="JAD49146.1"/>
    </source>
</evidence>
<dbReference type="AlphaFoldDB" id="A0A0A9ADG5"/>
<reference evidence="1" key="2">
    <citation type="journal article" date="2015" name="Data Brief">
        <title>Shoot transcriptome of the giant reed, Arundo donax.</title>
        <authorList>
            <person name="Barrero R.A."/>
            <person name="Guerrero F.D."/>
            <person name="Moolhuijzen P."/>
            <person name="Goolsby J.A."/>
            <person name="Tidwell J."/>
            <person name="Bellgard S.E."/>
            <person name="Bellgard M.I."/>
        </authorList>
    </citation>
    <scope>NUCLEOTIDE SEQUENCE</scope>
    <source>
        <tissue evidence="1">Shoot tissue taken approximately 20 cm above the soil surface</tissue>
    </source>
</reference>